<keyword evidence="2" id="KW-0808">Transferase</keyword>
<evidence type="ECO:0000256" key="7">
    <source>
        <dbReference type="ARBA" id="ARBA00023136"/>
    </source>
</evidence>
<organism evidence="12 13">
    <name type="scientific">Marinobacterium maritimum</name>
    <dbReference type="NCBI Taxonomy" id="500162"/>
    <lineage>
        <taxon>Bacteria</taxon>
        <taxon>Pseudomonadati</taxon>
        <taxon>Pseudomonadota</taxon>
        <taxon>Gammaproteobacteria</taxon>
        <taxon>Oceanospirillales</taxon>
        <taxon>Oceanospirillaceae</taxon>
        <taxon>Marinobacterium</taxon>
    </lineage>
</organism>
<dbReference type="InterPro" id="IPR011712">
    <property type="entry name" value="Sig_transdc_His_kin_sub3_dim/P"/>
</dbReference>
<dbReference type="SUPFAM" id="SSF55874">
    <property type="entry name" value="ATPase domain of HSP90 chaperone/DNA topoisomerase II/histidine kinase"/>
    <property type="match status" value="1"/>
</dbReference>
<sequence length="592" mass="66493">MPRSPTLIAGTFWLLITLCVSTILVRQDLASLERHQDSLLAALEQQLDDRLQQSHRLLQQAAHLTDLDQHALFAPALRIELNSLRQLTPVVKRIQVQQLVRDDEVQAFEQQMRQRYPDFLLHGLSAMTPPATERSGVPVFHPLVLVVPDTPEAQPPLLGTDLSLIPELKGALLTARASHDITYSRVYNQSRGEPLLNLFLVSPDQRQRILSVVVELNQLLDARLLPPGGRVFLTLAPGQDAVMLTASEGPAPLLRQRRELQLRRDNLAAQLELEYPVRWHDLNGWALLLSLVLNTVGALLLRAWLCQRQATNSCYLESAEVHHLQQHLKQHSEQLQQQLQENQRLTHRILDIQERERRHLAQELHDELGQCLTAIRTDARMLLQEHPDSHDSVNQHAESIDAVAGHIYDVTYDLMHALRPTLLDDLGLVDAVRELIRGQQLERQGIVMELHLKGALNDMEERYNINLYRMIQEALTNLQRHAHCTRASIRLQRFDADTDNDRLELEIRDNGGGFDPQIISQKGRFGVLGMQTRAKALGGSLQLCSAPDQGTRLLLRIPLAPAADTGAARPSATESAVPPLSDAGRPTASAEA</sequence>
<dbReference type="InterPro" id="IPR036890">
    <property type="entry name" value="HATPase_C_sf"/>
</dbReference>
<dbReference type="Pfam" id="PF02518">
    <property type="entry name" value="HATPase_c"/>
    <property type="match status" value="1"/>
</dbReference>
<dbReference type="Gene3D" id="3.30.565.10">
    <property type="entry name" value="Histidine kinase-like ATPase, C-terminal domain"/>
    <property type="match status" value="1"/>
</dbReference>
<dbReference type="Gene3D" id="1.20.5.1930">
    <property type="match status" value="1"/>
</dbReference>
<keyword evidence="3 10" id="KW-0812">Transmembrane</keyword>
<evidence type="ECO:0000256" key="1">
    <source>
        <dbReference type="ARBA" id="ARBA00004370"/>
    </source>
</evidence>
<dbReference type="Pfam" id="PF03924">
    <property type="entry name" value="CHASE"/>
    <property type="match status" value="1"/>
</dbReference>
<keyword evidence="6" id="KW-0902">Two-component regulatory system</keyword>
<protein>
    <recommendedName>
        <fullName evidence="11">Histidine kinase domain-containing protein</fullName>
    </recommendedName>
</protein>
<evidence type="ECO:0000256" key="10">
    <source>
        <dbReference type="SAM" id="Phobius"/>
    </source>
</evidence>
<dbReference type="InterPro" id="IPR050482">
    <property type="entry name" value="Sensor_HK_TwoCompSys"/>
</dbReference>
<evidence type="ECO:0000256" key="4">
    <source>
        <dbReference type="ARBA" id="ARBA00022777"/>
    </source>
</evidence>
<keyword evidence="4" id="KW-0418">Kinase</keyword>
<accession>A0ABN1I9L3</accession>
<feature type="region of interest" description="Disordered" evidence="9">
    <location>
        <begin position="564"/>
        <end position="592"/>
    </location>
</feature>
<evidence type="ECO:0000259" key="11">
    <source>
        <dbReference type="PROSITE" id="PS50109"/>
    </source>
</evidence>
<evidence type="ECO:0000256" key="8">
    <source>
        <dbReference type="SAM" id="Coils"/>
    </source>
</evidence>
<keyword evidence="13" id="KW-1185">Reference proteome</keyword>
<comment type="subcellular location">
    <subcellularLocation>
        <location evidence="1">Membrane</location>
    </subcellularLocation>
</comment>
<feature type="transmembrane region" description="Helical" evidence="10">
    <location>
        <begin position="6"/>
        <end position="25"/>
    </location>
</feature>
<dbReference type="RefSeq" id="WP_343807919.1">
    <property type="nucleotide sequence ID" value="NZ_BAAAET010000004.1"/>
</dbReference>
<evidence type="ECO:0000256" key="5">
    <source>
        <dbReference type="ARBA" id="ARBA00022989"/>
    </source>
</evidence>
<comment type="caution">
    <text evidence="12">The sequence shown here is derived from an EMBL/GenBank/DDBJ whole genome shotgun (WGS) entry which is preliminary data.</text>
</comment>
<proteinExistence type="predicted"/>
<dbReference type="EMBL" id="BAAAET010000004">
    <property type="protein sequence ID" value="GAA0699697.1"/>
    <property type="molecule type" value="Genomic_DNA"/>
</dbReference>
<dbReference type="InterPro" id="IPR005467">
    <property type="entry name" value="His_kinase_dom"/>
</dbReference>
<dbReference type="PANTHER" id="PTHR24421">
    <property type="entry name" value="NITRATE/NITRITE SENSOR PROTEIN NARX-RELATED"/>
    <property type="match status" value="1"/>
</dbReference>
<evidence type="ECO:0000256" key="6">
    <source>
        <dbReference type="ARBA" id="ARBA00023012"/>
    </source>
</evidence>
<evidence type="ECO:0000313" key="12">
    <source>
        <dbReference type="EMBL" id="GAA0699697.1"/>
    </source>
</evidence>
<dbReference type="SMART" id="SM00387">
    <property type="entry name" value="HATPase_c"/>
    <property type="match status" value="1"/>
</dbReference>
<dbReference type="InterPro" id="IPR006189">
    <property type="entry name" value="CHASE_dom"/>
</dbReference>
<feature type="coiled-coil region" evidence="8">
    <location>
        <begin position="321"/>
        <end position="355"/>
    </location>
</feature>
<dbReference type="CDD" id="cd16917">
    <property type="entry name" value="HATPase_UhpB-NarQ-NarX-like"/>
    <property type="match status" value="1"/>
</dbReference>
<keyword evidence="8" id="KW-0175">Coiled coil</keyword>
<evidence type="ECO:0000256" key="3">
    <source>
        <dbReference type="ARBA" id="ARBA00022692"/>
    </source>
</evidence>
<evidence type="ECO:0000256" key="2">
    <source>
        <dbReference type="ARBA" id="ARBA00022679"/>
    </source>
</evidence>
<keyword evidence="7 10" id="KW-0472">Membrane</keyword>
<dbReference type="PANTHER" id="PTHR24421:SF58">
    <property type="entry name" value="SIGNAL TRANSDUCTION HISTIDINE-PROTEIN KINASE_PHOSPHATASE UHPB"/>
    <property type="match status" value="1"/>
</dbReference>
<dbReference type="Proteomes" id="UP001499915">
    <property type="component" value="Unassembled WGS sequence"/>
</dbReference>
<feature type="domain" description="Histidine kinase" evidence="11">
    <location>
        <begin position="363"/>
        <end position="561"/>
    </location>
</feature>
<reference evidence="12 13" key="1">
    <citation type="journal article" date="2019" name="Int. J. Syst. Evol. Microbiol.">
        <title>The Global Catalogue of Microorganisms (GCM) 10K type strain sequencing project: providing services to taxonomists for standard genome sequencing and annotation.</title>
        <authorList>
            <consortium name="The Broad Institute Genomics Platform"/>
            <consortium name="The Broad Institute Genome Sequencing Center for Infectious Disease"/>
            <person name="Wu L."/>
            <person name="Ma J."/>
        </authorList>
    </citation>
    <scope>NUCLEOTIDE SEQUENCE [LARGE SCALE GENOMIC DNA]</scope>
    <source>
        <strain evidence="12 13">JCM 15134</strain>
    </source>
</reference>
<dbReference type="InterPro" id="IPR042240">
    <property type="entry name" value="CHASE_sf"/>
</dbReference>
<dbReference type="PROSITE" id="PS50109">
    <property type="entry name" value="HIS_KIN"/>
    <property type="match status" value="1"/>
</dbReference>
<dbReference type="Gene3D" id="3.30.450.350">
    <property type="entry name" value="CHASE domain"/>
    <property type="match status" value="1"/>
</dbReference>
<evidence type="ECO:0000256" key="9">
    <source>
        <dbReference type="SAM" id="MobiDB-lite"/>
    </source>
</evidence>
<dbReference type="InterPro" id="IPR003594">
    <property type="entry name" value="HATPase_dom"/>
</dbReference>
<gene>
    <name evidence="12" type="ORF">GCM10009104_30650</name>
</gene>
<name>A0ABN1I9L3_9GAMM</name>
<evidence type="ECO:0000313" key="13">
    <source>
        <dbReference type="Proteomes" id="UP001499915"/>
    </source>
</evidence>
<keyword evidence="5 10" id="KW-1133">Transmembrane helix</keyword>
<dbReference type="Pfam" id="PF07730">
    <property type="entry name" value="HisKA_3"/>
    <property type="match status" value="1"/>
</dbReference>